<feature type="compositionally biased region" description="Low complexity" evidence="3">
    <location>
        <begin position="26"/>
        <end position="38"/>
    </location>
</feature>
<name>A0A4P9ZMM6_9FUNG</name>
<dbReference type="PANTHER" id="PTHR10328:SF15">
    <property type="entry name" value="BHLH TRANSCRIPTION FACTOR"/>
    <property type="match status" value="1"/>
</dbReference>
<dbReference type="PROSITE" id="PS50888">
    <property type="entry name" value="BHLH"/>
    <property type="match status" value="1"/>
</dbReference>
<dbReference type="GO" id="GO:0003677">
    <property type="term" value="F:DNA binding"/>
    <property type="evidence" value="ECO:0007669"/>
    <property type="project" value="UniProtKB-KW"/>
</dbReference>
<dbReference type="GO" id="GO:0090575">
    <property type="term" value="C:RNA polymerase II transcription regulator complex"/>
    <property type="evidence" value="ECO:0007669"/>
    <property type="project" value="TreeGrafter"/>
</dbReference>
<evidence type="ECO:0000256" key="3">
    <source>
        <dbReference type="SAM" id="MobiDB-lite"/>
    </source>
</evidence>
<dbReference type="SUPFAM" id="SSF47459">
    <property type="entry name" value="HLH, helix-loop-helix DNA-binding domain"/>
    <property type="match status" value="1"/>
</dbReference>
<evidence type="ECO:0000256" key="1">
    <source>
        <dbReference type="ARBA" id="ARBA00023125"/>
    </source>
</evidence>
<dbReference type="InterPro" id="IPR036638">
    <property type="entry name" value="HLH_DNA-bd_sf"/>
</dbReference>
<evidence type="ECO:0000313" key="6">
    <source>
        <dbReference type="Proteomes" id="UP000268162"/>
    </source>
</evidence>
<dbReference type="GO" id="GO:0045944">
    <property type="term" value="P:positive regulation of transcription by RNA polymerase II"/>
    <property type="evidence" value="ECO:0007669"/>
    <property type="project" value="TreeGrafter"/>
</dbReference>
<dbReference type="Proteomes" id="UP000268162">
    <property type="component" value="Unassembled WGS sequence"/>
</dbReference>
<dbReference type="InterPro" id="IPR011598">
    <property type="entry name" value="bHLH_dom"/>
</dbReference>
<proteinExistence type="predicted"/>
<dbReference type="PANTHER" id="PTHR10328">
    <property type="entry name" value="PROTEIN MAX MYC-ASSOCIATED FACTOR X"/>
    <property type="match status" value="1"/>
</dbReference>
<evidence type="ECO:0000259" key="4">
    <source>
        <dbReference type="PROSITE" id="PS50888"/>
    </source>
</evidence>
<sequence>MLDIDSQPQSSTRVERGSPTKPSHSVPLPQTPVTPTVVNEGPSSQGPAAAKTGSALGLNGFSHYMPRTTSVPAQNFSNATPEAAGISHSGLPTSNGPDSALFAAGLISPISPFHVSAHQHPSTFMGHAMSGANNAWGVFPFLQHDPATMLQAAAAAGLGLAAPGSAPASAKAARRTVSDGEAYWAGLALQGPTHYTPVRQRVVSYHGSTDGPPFQCNGGGVTASSLLMSAVPPRPLTSHPTPRKQKIPRKATPNRLTQTGPTPTDPTSPSCGAVLNRKRKYLPNDTSVRRTSTINPECLTNIVPLSTQIRQDGTKNGKPQALFRNMARSGLGVNTTSTCPKTGMGPACKRTKQDHAGELPPNLAKVNRSLEALEKQLPPSPSLDSTIPGQSEVDSVDPLSDDHSTSSPVRMTPEKSMGLDMGHSSTFATPNHPHSVPEESSAMRNLKHKVAEQKRRDAMKEAFERLKKIVPPYVLESEDGRDLARPVLLARAVDYMEQLTREVHSLRSFH</sequence>
<evidence type="ECO:0000256" key="2">
    <source>
        <dbReference type="ARBA" id="ARBA00023242"/>
    </source>
</evidence>
<feature type="region of interest" description="Disordered" evidence="3">
    <location>
        <begin position="376"/>
        <end position="419"/>
    </location>
</feature>
<dbReference type="SMART" id="SM00353">
    <property type="entry name" value="HLH"/>
    <property type="match status" value="1"/>
</dbReference>
<evidence type="ECO:0000313" key="5">
    <source>
        <dbReference type="EMBL" id="RKP34656.1"/>
    </source>
</evidence>
<dbReference type="AlphaFoldDB" id="A0A4P9ZMM6"/>
<dbReference type="GO" id="GO:0003700">
    <property type="term" value="F:DNA-binding transcription factor activity"/>
    <property type="evidence" value="ECO:0007669"/>
    <property type="project" value="TreeGrafter"/>
</dbReference>
<feature type="domain" description="BHLH" evidence="4">
    <location>
        <begin position="443"/>
        <end position="499"/>
    </location>
</feature>
<feature type="non-terminal residue" evidence="5">
    <location>
        <position position="510"/>
    </location>
</feature>
<accession>A0A4P9ZMM6</accession>
<dbReference type="Pfam" id="PF00010">
    <property type="entry name" value="HLH"/>
    <property type="match status" value="1"/>
</dbReference>
<feature type="region of interest" description="Disordered" evidence="3">
    <location>
        <begin position="231"/>
        <end position="274"/>
    </location>
</feature>
<keyword evidence="1" id="KW-0238">DNA-binding</keyword>
<feature type="region of interest" description="Disordered" evidence="3">
    <location>
        <begin position="1"/>
        <end position="54"/>
    </location>
</feature>
<feature type="compositionally biased region" description="Low complexity" evidence="3">
    <location>
        <begin position="257"/>
        <end position="269"/>
    </location>
</feature>
<dbReference type="Gene3D" id="4.10.280.10">
    <property type="entry name" value="Helix-loop-helix DNA-binding domain"/>
    <property type="match status" value="1"/>
</dbReference>
<dbReference type="EMBL" id="ML003120">
    <property type="protein sequence ID" value="RKP34656.1"/>
    <property type="molecule type" value="Genomic_DNA"/>
</dbReference>
<feature type="compositionally biased region" description="Polar residues" evidence="3">
    <location>
        <begin position="1"/>
        <end position="12"/>
    </location>
</feature>
<feature type="compositionally biased region" description="Polar residues" evidence="3">
    <location>
        <begin position="382"/>
        <end position="393"/>
    </location>
</feature>
<organism evidence="5 6">
    <name type="scientific">Dimargaris cristalligena</name>
    <dbReference type="NCBI Taxonomy" id="215637"/>
    <lineage>
        <taxon>Eukaryota</taxon>
        <taxon>Fungi</taxon>
        <taxon>Fungi incertae sedis</taxon>
        <taxon>Zoopagomycota</taxon>
        <taxon>Kickxellomycotina</taxon>
        <taxon>Dimargaritomycetes</taxon>
        <taxon>Dimargaritales</taxon>
        <taxon>Dimargaritaceae</taxon>
        <taxon>Dimargaris</taxon>
    </lineage>
</organism>
<protein>
    <recommendedName>
        <fullName evidence="4">BHLH domain-containing protein</fullName>
    </recommendedName>
</protein>
<reference evidence="6" key="1">
    <citation type="journal article" date="2018" name="Nat. Microbiol.">
        <title>Leveraging single-cell genomics to expand the fungal tree of life.</title>
        <authorList>
            <person name="Ahrendt S.R."/>
            <person name="Quandt C.A."/>
            <person name="Ciobanu D."/>
            <person name="Clum A."/>
            <person name="Salamov A."/>
            <person name="Andreopoulos B."/>
            <person name="Cheng J.F."/>
            <person name="Woyke T."/>
            <person name="Pelin A."/>
            <person name="Henrissat B."/>
            <person name="Reynolds N.K."/>
            <person name="Benny G.L."/>
            <person name="Smith M.E."/>
            <person name="James T.Y."/>
            <person name="Grigoriev I.V."/>
        </authorList>
    </citation>
    <scope>NUCLEOTIDE SEQUENCE [LARGE SCALE GENOMIC DNA]</scope>
    <source>
        <strain evidence="6">RSA 468</strain>
    </source>
</reference>
<keyword evidence="2" id="KW-0539">Nucleus</keyword>
<gene>
    <name evidence="5" type="ORF">BJ085DRAFT_34869</name>
</gene>
<dbReference type="GO" id="GO:0046983">
    <property type="term" value="F:protein dimerization activity"/>
    <property type="evidence" value="ECO:0007669"/>
    <property type="project" value="InterPro"/>
</dbReference>
<keyword evidence="6" id="KW-1185">Reference proteome</keyword>